<dbReference type="Gene3D" id="3.40.50.620">
    <property type="entry name" value="HUPs"/>
    <property type="match status" value="1"/>
</dbReference>
<keyword evidence="12 13" id="KW-0030">Aminoacyl-tRNA synthetase</keyword>
<dbReference type="InterPro" id="IPR032678">
    <property type="entry name" value="tRNA-synt_1_cat_dom"/>
</dbReference>
<evidence type="ECO:0000256" key="5">
    <source>
        <dbReference type="ARBA" id="ARBA00022490"/>
    </source>
</evidence>
<evidence type="ECO:0000256" key="8">
    <source>
        <dbReference type="ARBA" id="ARBA00022741"/>
    </source>
</evidence>
<comment type="caution">
    <text evidence="13">Lacks conserved residue(s) required for the propagation of feature annotation.</text>
</comment>
<keyword evidence="7" id="KW-0479">Metal-binding</keyword>
<evidence type="ECO:0000256" key="10">
    <source>
        <dbReference type="ARBA" id="ARBA00022840"/>
    </source>
</evidence>
<dbReference type="GO" id="GO:0004817">
    <property type="term" value="F:cysteine-tRNA ligase activity"/>
    <property type="evidence" value="ECO:0007669"/>
    <property type="project" value="UniProtKB-UniRule"/>
</dbReference>
<keyword evidence="9" id="KW-0862">Zinc</keyword>
<dbReference type="HAMAP" id="MF_00041">
    <property type="entry name" value="Cys_tRNA_synth"/>
    <property type="match status" value="1"/>
</dbReference>
<sequence>MIKISNTLTGLKEEFVPRQKDKIGFFVCGPTVYDYSHIGHAKTYIFFDVAARYLRHRGYNVYYLQNITDIDDKIISRAREEKRKPEEVAEEFMEKYLEDMRSLKVDSVSKYAKATKYIKEITDQIKRLLDKGYAYTAPSVAIGLTDNVDNSKNLDVYFDVSKFQEYGNLSKQNLAELESGTRVEVETNKRDPKDFVLWKAQNYAYEPSWKSPWGMGRPGWHIEDTAISEKSLGQQYDIHGGAVDLLFPHHEAEIAQMEALSAKRPFVKYWLHTGFLTVNGEKMSKSLHNFITIRDALKEHSREALRMMAIANYYRSPFDYKDKMMRQFDAAVNRLAEFAGKVGEAKGQDGTMVGKSLIKARKKFFDSMDDDFNTSGALAALFELVREINPLLVSNSLSRKEAGEMGGFLAEVNSILGIIPQEKPKIPKEVMGLVEEREKERTEKNWKHADDIRHGIEQLGYLIEDTSYGPYLKKK</sequence>
<evidence type="ECO:0000313" key="15">
    <source>
        <dbReference type="EMBL" id="OGN06389.1"/>
    </source>
</evidence>
<evidence type="ECO:0000256" key="12">
    <source>
        <dbReference type="ARBA" id="ARBA00023146"/>
    </source>
</evidence>
<dbReference type="Proteomes" id="UP000178023">
    <property type="component" value="Unassembled WGS sequence"/>
</dbReference>
<keyword evidence="6 13" id="KW-0436">Ligase</keyword>
<evidence type="ECO:0000256" key="7">
    <source>
        <dbReference type="ARBA" id="ARBA00022723"/>
    </source>
</evidence>
<dbReference type="PANTHER" id="PTHR10890">
    <property type="entry name" value="CYSTEINYL-TRNA SYNTHETASE"/>
    <property type="match status" value="1"/>
</dbReference>
<dbReference type="Pfam" id="PF09190">
    <property type="entry name" value="DALR_2"/>
    <property type="match status" value="1"/>
</dbReference>
<dbReference type="Gene3D" id="1.20.120.1910">
    <property type="entry name" value="Cysteine-tRNA ligase, C-terminal anti-codon recognition domain"/>
    <property type="match status" value="1"/>
</dbReference>
<dbReference type="InterPro" id="IPR024909">
    <property type="entry name" value="Cys-tRNA/MSH_ligase"/>
</dbReference>
<dbReference type="PANTHER" id="PTHR10890:SF3">
    <property type="entry name" value="CYSTEINE--TRNA LIGASE, CYTOPLASMIC"/>
    <property type="match status" value="1"/>
</dbReference>
<feature type="short sequence motif" description="'KMSKS' region" evidence="13">
    <location>
        <begin position="282"/>
        <end position="286"/>
    </location>
</feature>
<evidence type="ECO:0000256" key="6">
    <source>
        <dbReference type="ARBA" id="ARBA00022598"/>
    </source>
</evidence>
<comment type="caution">
    <text evidence="15">The sequence shown here is derived from an EMBL/GenBank/DDBJ whole genome shotgun (WGS) entry which is preliminary data.</text>
</comment>
<name>A0A1F8F288_9BACT</name>
<dbReference type="NCBIfam" id="TIGR00435">
    <property type="entry name" value="cysS"/>
    <property type="match status" value="1"/>
</dbReference>
<evidence type="ECO:0000259" key="14">
    <source>
        <dbReference type="SMART" id="SM00840"/>
    </source>
</evidence>
<dbReference type="GO" id="GO:0046872">
    <property type="term" value="F:metal ion binding"/>
    <property type="evidence" value="ECO:0007669"/>
    <property type="project" value="UniProtKB-KW"/>
</dbReference>
<dbReference type="InterPro" id="IPR015803">
    <property type="entry name" value="Cys-tRNA-ligase"/>
</dbReference>
<accession>A0A1F8F288</accession>
<feature type="domain" description="Cysteinyl-tRNA synthetase class Ia DALR" evidence="14">
    <location>
        <begin position="363"/>
        <end position="427"/>
    </location>
</feature>
<dbReference type="GO" id="GO:0005737">
    <property type="term" value="C:cytoplasm"/>
    <property type="evidence" value="ECO:0007669"/>
    <property type="project" value="UniProtKB-SubCell"/>
</dbReference>
<comment type="subcellular location">
    <subcellularLocation>
        <location evidence="2 13">Cytoplasm</location>
    </subcellularLocation>
</comment>
<organism evidence="15 16">
    <name type="scientific">Candidatus Yanofskybacteria bacterium RIFCSPHIGHO2_01_FULL_45_42</name>
    <dbReference type="NCBI Taxonomy" id="1802671"/>
    <lineage>
        <taxon>Bacteria</taxon>
        <taxon>Candidatus Yanofskyibacteriota</taxon>
    </lineage>
</organism>
<evidence type="ECO:0000313" key="16">
    <source>
        <dbReference type="Proteomes" id="UP000178023"/>
    </source>
</evidence>
<dbReference type="AlphaFoldDB" id="A0A1F8F288"/>
<keyword evidence="11 13" id="KW-0648">Protein biosynthesis</keyword>
<comment type="subunit">
    <text evidence="4 13">Monomer.</text>
</comment>
<reference evidence="15 16" key="1">
    <citation type="journal article" date="2016" name="Nat. Commun.">
        <title>Thousands of microbial genomes shed light on interconnected biogeochemical processes in an aquifer system.</title>
        <authorList>
            <person name="Anantharaman K."/>
            <person name="Brown C.T."/>
            <person name="Hug L.A."/>
            <person name="Sharon I."/>
            <person name="Castelle C.J."/>
            <person name="Probst A.J."/>
            <person name="Thomas B.C."/>
            <person name="Singh A."/>
            <person name="Wilkins M.J."/>
            <person name="Karaoz U."/>
            <person name="Brodie E.L."/>
            <person name="Williams K.H."/>
            <person name="Hubbard S.S."/>
            <person name="Banfield J.F."/>
        </authorList>
    </citation>
    <scope>NUCLEOTIDE SEQUENCE [LARGE SCALE GENOMIC DNA]</scope>
</reference>
<dbReference type="CDD" id="cd00672">
    <property type="entry name" value="CysRS_core"/>
    <property type="match status" value="1"/>
</dbReference>
<dbReference type="SUPFAM" id="SSF47323">
    <property type="entry name" value="Anticodon-binding domain of a subclass of class I aminoacyl-tRNA synthetases"/>
    <property type="match status" value="1"/>
</dbReference>
<dbReference type="EC" id="6.1.1.16" evidence="13"/>
<comment type="cofactor">
    <cofactor evidence="1">
        <name>Zn(2+)</name>
        <dbReference type="ChEBI" id="CHEBI:29105"/>
    </cofactor>
</comment>
<proteinExistence type="inferred from homology"/>
<feature type="short sequence motif" description="'HIGH' region" evidence="13">
    <location>
        <begin position="30"/>
        <end position="40"/>
    </location>
</feature>
<evidence type="ECO:0000256" key="1">
    <source>
        <dbReference type="ARBA" id="ARBA00001947"/>
    </source>
</evidence>
<keyword evidence="10 13" id="KW-0067">ATP-binding</keyword>
<feature type="binding site" evidence="13">
    <location>
        <position position="285"/>
    </location>
    <ligand>
        <name>ATP</name>
        <dbReference type="ChEBI" id="CHEBI:30616"/>
    </ligand>
</feature>
<evidence type="ECO:0000256" key="4">
    <source>
        <dbReference type="ARBA" id="ARBA00011245"/>
    </source>
</evidence>
<dbReference type="SUPFAM" id="SSF52374">
    <property type="entry name" value="Nucleotidylyl transferase"/>
    <property type="match status" value="1"/>
</dbReference>
<evidence type="ECO:0000256" key="11">
    <source>
        <dbReference type="ARBA" id="ARBA00022917"/>
    </source>
</evidence>
<dbReference type="PRINTS" id="PR00983">
    <property type="entry name" value="TRNASYNTHCYS"/>
</dbReference>
<dbReference type="InterPro" id="IPR015273">
    <property type="entry name" value="Cys-tRNA-synt_Ia_DALR"/>
</dbReference>
<dbReference type="GO" id="GO:0005524">
    <property type="term" value="F:ATP binding"/>
    <property type="evidence" value="ECO:0007669"/>
    <property type="project" value="UniProtKB-UniRule"/>
</dbReference>
<dbReference type="GO" id="GO:0006423">
    <property type="term" value="P:cysteinyl-tRNA aminoacylation"/>
    <property type="evidence" value="ECO:0007669"/>
    <property type="project" value="UniProtKB-UniRule"/>
</dbReference>
<protein>
    <recommendedName>
        <fullName evidence="13">Cysteine--tRNA ligase</fullName>
        <ecNumber evidence="13">6.1.1.16</ecNumber>
    </recommendedName>
    <alternativeName>
        <fullName evidence="13">Cysteinyl-tRNA synthetase</fullName>
        <shortName evidence="13">CysRS</shortName>
    </alternativeName>
</protein>
<keyword evidence="5 13" id="KW-0963">Cytoplasm</keyword>
<gene>
    <name evidence="13" type="primary">cysS</name>
    <name evidence="15" type="ORF">A2750_03995</name>
</gene>
<dbReference type="SMART" id="SM00840">
    <property type="entry name" value="DALR_2"/>
    <property type="match status" value="1"/>
</dbReference>
<comment type="similarity">
    <text evidence="3 13">Belongs to the class-I aminoacyl-tRNA synthetase family.</text>
</comment>
<keyword evidence="8 13" id="KW-0547">Nucleotide-binding</keyword>
<evidence type="ECO:0000256" key="9">
    <source>
        <dbReference type="ARBA" id="ARBA00022833"/>
    </source>
</evidence>
<evidence type="ECO:0000256" key="3">
    <source>
        <dbReference type="ARBA" id="ARBA00005594"/>
    </source>
</evidence>
<dbReference type="Pfam" id="PF01406">
    <property type="entry name" value="tRNA-synt_1e"/>
    <property type="match status" value="1"/>
</dbReference>
<dbReference type="InterPro" id="IPR009080">
    <property type="entry name" value="tRNAsynth_Ia_anticodon-bd"/>
</dbReference>
<evidence type="ECO:0000256" key="2">
    <source>
        <dbReference type="ARBA" id="ARBA00004496"/>
    </source>
</evidence>
<dbReference type="EMBL" id="MGJL01000039">
    <property type="protein sequence ID" value="OGN06389.1"/>
    <property type="molecule type" value="Genomic_DNA"/>
</dbReference>
<evidence type="ECO:0000256" key="13">
    <source>
        <dbReference type="HAMAP-Rule" id="MF_00041"/>
    </source>
</evidence>
<comment type="catalytic activity">
    <reaction evidence="13">
        <text>tRNA(Cys) + L-cysteine + ATP = L-cysteinyl-tRNA(Cys) + AMP + diphosphate</text>
        <dbReference type="Rhea" id="RHEA:17773"/>
        <dbReference type="Rhea" id="RHEA-COMP:9661"/>
        <dbReference type="Rhea" id="RHEA-COMP:9679"/>
        <dbReference type="ChEBI" id="CHEBI:30616"/>
        <dbReference type="ChEBI" id="CHEBI:33019"/>
        <dbReference type="ChEBI" id="CHEBI:35235"/>
        <dbReference type="ChEBI" id="CHEBI:78442"/>
        <dbReference type="ChEBI" id="CHEBI:78517"/>
        <dbReference type="ChEBI" id="CHEBI:456215"/>
        <dbReference type="EC" id="6.1.1.16"/>
    </reaction>
</comment>
<dbReference type="InterPro" id="IPR014729">
    <property type="entry name" value="Rossmann-like_a/b/a_fold"/>
</dbReference>